<dbReference type="GO" id="GO:0005737">
    <property type="term" value="C:cytoplasm"/>
    <property type="evidence" value="ECO:0007669"/>
    <property type="project" value="UniProtKB-SubCell"/>
</dbReference>
<evidence type="ECO:0000256" key="1">
    <source>
        <dbReference type="ARBA" id="ARBA00008791"/>
    </source>
</evidence>
<dbReference type="InterPro" id="IPR014729">
    <property type="entry name" value="Rossmann-like_a/b/a_fold"/>
</dbReference>
<accession>A0A1W1HJB1</accession>
<dbReference type="Gene3D" id="3.40.50.620">
    <property type="entry name" value="HUPs"/>
    <property type="match status" value="1"/>
</dbReference>
<organism evidence="4 5">
    <name type="scientific">Desulfamplus magnetovallimortis</name>
    <dbReference type="NCBI Taxonomy" id="1246637"/>
    <lineage>
        <taxon>Bacteria</taxon>
        <taxon>Pseudomonadati</taxon>
        <taxon>Thermodesulfobacteriota</taxon>
        <taxon>Desulfobacteria</taxon>
        <taxon>Desulfobacterales</taxon>
        <taxon>Desulfobacteraceae</taxon>
        <taxon>Desulfamplus</taxon>
    </lineage>
</organism>
<sequence length="152" mass="17385">MEQFTRILFPVSLTEMSPVVVPYVLSMAEKYSAEIHMIHVVRKMNFYADAFISQPSETDIKRHASNFEQDRIEMAEKQLGLFREKYTASHPDAKASVLSGTHYKEIIEYVEQNNIDLIIMGSGRNIQTHLFGSVADKVAKMAKCPVMMIRVK</sequence>
<dbReference type="InterPro" id="IPR006016">
    <property type="entry name" value="UspA"/>
</dbReference>
<dbReference type="Proteomes" id="UP000191931">
    <property type="component" value="Unassembled WGS sequence"/>
</dbReference>
<proteinExistence type="inferred from homology"/>
<dbReference type="OrthoDB" id="9788959at2"/>
<name>A0A1W1HJB1_9BACT</name>
<dbReference type="PIRSF" id="PIRSF006276">
    <property type="entry name" value="UspA"/>
    <property type="match status" value="1"/>
</dbReference>
<protein>
    <recommendedName>
        <fullName evidence="2">Universal stress protein</fullName>
    </recommendedName>
</protein>
<feature type="domain" description="UspA" evidence="3">
    <location>
        <begin position="4"/>
        <end position="150"/>
    </location>
</feature>
<dbReference type="InterPro" id="IPR006015">
    <property type="entry name" value="Universal_stress_UspA"/>
</dbReference>
<dbReference type="Pfam" id="PF00582">
    <property type="entry name" value="Usp"/>
    <property type="match status" value="1"/>
</dbReference>
<keyword evidence="5" id="KW-1185">Reference proteome</keyword>
<dbReference type="STRING" id="1246637.MTBBW1_760014"/>
<dbReference type="PANTHER" id="PTHR46268">
    <property type="entry name" value="STRESS RESPONSE PROTEIN NHAX"/>
    <property type="match status" value="1"/>
</dbReference>
<comment type="subcellular location">
    <subcellularLocation>
        <location evidence="2">Cytoplasm</location>
    </subcellularLocation>
</comment>
<gene>
    <name evidence="4" type="ORF">MTBBW1_760014</name>
</gene>
<keyword evidence="2" id="KW-0963">Cytoplasm</keyword>
<reference evidence="4 5" key="1">
    <citation type="submission" date="2017-03" db="EMBL/GenBank/DDBJ databases">
        <authorList>
            <person name="Afonso C.L."/>
            <person name="Miller P.J."/>
            <person name="Scott M.A."/>
            <person name="Spackman E."/>
            <person name="Goraichik I."/>
            <person name="Dimitrov K.M."/>
            <person name="Suarez D.L."/>
            <person name="Swayne D.E."/>
        </authorList>
    </citation>
    <scope>NUCLEOTIDE SEQUENCE [LARGE SCALE GENOMIC DNA]</scope>
    <source>
        <strain evidence="4">PRJEB14757</strain>
    </source>
</reference>
<dbReference type="AlphaFoldDB" id="A0A1W1HJB1"/>
<dbReference type="SUPFAM" id="SSF52402">
    <property type="entry name" value="Adenine nucleotide alpha hydrolases-like"/>
    <property type="match status" value="1"/>
</dbReference>
<evidence type="ECO:0000256" key="2">
    <source>
        <dbReference type="PIRNR" id="PIRNR006276"/>
    </source>
</evidence>
<dbReference type="CDD" id="cd00293">
    <property type="entry name" value="USP-like"/>
    <property type="match status" value="1"/>
</dbReference>
<dbReference type="PANTHER" id="PTHR46268:SF6">
    <property type="entry name" value="UNIVERSAL STRESS PROTEIN UP12"/>
    <property type="match status" value="1"/>
</dbReference>
<evidence type="ECO:0000313" key="5">
    <source>
        <dbReference type="Proteomes" id="UP000191931"/>
    </source>
</evidence>
<dbReference type="RefSeq" id="WP_080802457.1">
    <property type="nucleotide sequence ID" value="NZ_LT828543.1"/>
</dbReference>
<evidence type="ECO:0000313" key="4">
    <source>
        <dbReference type="EMBL" id="SLM32550.1"/>
    </source>
</evidence>
<dbReference type="PRINTS" id="PR01438">
    <property type="entry name" value="UNVRSLSTRESS"/>
</dbReference>
<dbReference type="EMBL" id="FWEV01000321">
    <property type="protein sequence ID" value="SLM32550.1"/>
    <property type="molecule type" value="Genomic_DNA"/>
</dbReference>
<evidence type="ECO:0000259" key="3">
    <source>
        <dbReference type="Pfam" id="PF00582"/>
    </source>
</evidence>
<comment type="similarity">
    <text evidence="1 2">Belongs to the universal stress protein A family.</text>
</comment>